<dbReference type="FunFam" id="1.10.3210.10:FF:000001">
    <property type="entry name" value="GTP pyrophosphokinase RelA"/>
    <property type="match status" value="1"/>
</dbReference>
<proteinExistence type="inferred from homology"/>
<comment type="pathway">
    <text evidence="2">Purine metabolism; ppGpp biosynthesis; ppGpp from GDP: step 1/1.</text>
</comment>
<feature type="domain" description="HD" evidence="7">
    <location>
        <begin position="66"/>
        <end position="165"/>
    </location>
</feature>
<comment type="caution">
    <text evidence="9">The sequence shown here is derived from an EMBL/GenBank/DDBJ whole genome shotgun (WGS) entry which is preliminary data.</text>
</comment>
<dbReference type="InterPro" id="IPR004095">
    <property type="entry name" value="TGS"/>
</dbReference>
<dbReference type="Pfam" id="PF13291">
    <property type="entry name" value="ACT_4"/>
    <property type="match status" value="1"/>
</dbReference>
<dbReference type="EMBL" id="BMEO01000005">
    <property type="protein sequence ID" value="GGF94153.1"/>
    <property type="molecule type" value="Genomic_DNA"/>
</dbReference>
<dbReference type="NCBIfam" id="TIGR00691">
    <property type="entry name" value="spoT_relA"/>
    <property type="match status" value="1"/>
</dbReference>
<name>A0A917CQJ0_9GAMM</name>
<reference evidence="9" key="2">
    <citation type="submission" date="2020-09" db="EMBL/GenBank/DDBJ databases">
        <authorList>
            <person name="Sun Q."/>
            <person name="Zhou Y."/>
        </authorList>
    </citation>
    <scope>NUCLEOTIDE SEQUENCE</scope>
    <source>
        <strain evidence="9">CGMCC 1.12181</strain>
    </source>
</reference>
<dbReference type="GO" id="GO:0042594">
    <property type="term" value="P:response to starvation"/>
    <property type="evidence" value="ECO:0007669"/>
    <property type="project" value="TreeGrafter"/>
</dbReference>
<dbReference type="GO" id="GO:0005886">
    <property type="term" value="C:plasma membrane"/>
    <property type="evidence" value="ECO:0007669"/>
    <property type="project" value="TreeGrafter"/>
</dbReference>
<dbReference type="SUPFAM" id="SSF81271">
    <property type="entry name" value="TGS-like"/>
    <property type="match status" value="1"/>
</dbReference>
<dbReference type="CDD" id="cd04876">
    <property type="entry name" value="ACT_RelA-SpoT"/>
    <property type="match status" value="1"/>
</dbReference>
<dbReference type="Gene3D" id="3.30.460.10">
    <property type="entry name" value="Beta Polymerase, domain 2"/>
    <property type="match status" value="1"/>
</dbReference>
<dbReference type="InterPro" id="IPR007685">
    <property type="entry name" value="RelA_SpoT"/>
</dbReference>
<evidence type="ECO:0000256" key="3">
    <source>
        <dbReference type="ARBA" id="ARBA00024387"/>
    </source>
</evidence>
<reference evidence="9" key="1">
    <citation type="journal article" date="2014" name="Int. J. Syst. Evol. Microbiol.">
        <title>Complete genome sequence of Corynebacterium casei LMG S-19264T (=DSM 44701T), isolated from a smear-ripened cheese.</title>
        <authorList>
            <consortium name="US DOE Joint Genome Institute (JGI-PGF)"/>
            <person name="Walter F."/>
            <person name="Albersmeier A."/>
            <person name="Kalinowski J."/>
            <person name="Ruckert C."/>
        </authorList>
    </citation>
    <scope>NUCLEOTIDE SEQUENCE</scope>
    <source>
        <strain evidence="9">CGMCC 1.12181</strain>
    </source>
</reference>
<dbReference type="FunFam" id="3.10.20.30:FF:000002">
    <property type="entry name" value="GTP pyrophosphokinase (RelA/SpoT)"/>
    <property type="match status" value="1"/>
</dbReference>
<dbReference type="InterPro" id="IPR012676">
    <property type="entry name" value="TGS-like"/>
</dbReference>
<dbReference type="PROSITE" id="PS51671">
    <property type="entry name" value="ACT"/>
    <property type="match status" value="1"/>
</dbReference>
<dbReference type="GO" id="GO:0008893">
    <property type="term" value="F:guanosine-3',5'-bis(diphosphate) 3'-diphosphatase activity"/>
    <property type="evidence" value="ECO:0007669"/>
    <property type="project" value="UniProtKB-EC"/>
</dbReference>
<accession>A0A917CQJ0</accession>
<evidence type="ECO:0000313" key="9">
    <source>
        <dbReference type="EMBL" id="GGF94153.1"/>
    </source>
</evidence>
<dbReference type="CDD" id="cd05399">
    <property type="entry name" value="NT_Rel-Spo_like"/>
    <property type="match status" value="1"/>
</dbReference>
<dbReference type="SMART" id="SM00471">
    <property type="entry name" value="HDc"/>
    <property type="match status" value="1"/>
</dbReference>
<evidence type="ECO:0000313" key="10">
    <source>
        <dbReference type="Proteomes" id="UP000605253"/>
    </source>
</evidence>
<dbReference type="SUPFAM" id="SSF109604">
    <property type="entry name" value="HD-domain/PDEase-like"/>
    <property type="match status" value="1"/>
</dbReference>
<dbReference type="PROSITE" id="PS51831">
    <property type="entry name" value="HD"/>
    <property type="match status" value="1"/>
</dbReference>
<comment type="similarity">
    <text evidence="5">Belongs to the relA/spoT family.</text>
</comment>
<comment type="function">
    <text evidence="5">In eubacteria ppGpp (guanosine 3'-diphosphate 5'-diphosphate) is a mediator of the stringent response that coordinates a variety of cellular activities in response to changes in nutritional abundance.</text>
</comment>
<evidence type="ECO:0000256" key="1">
    <source>
        <dbReference type="ARBA" id="ARBA00022801"/>
    </source>
</evidence>
<dbReference type="InterPro" id="IPR003607">
    <property type="entry name" value="HD/PDEase_dom"/>
</dbReference>
<protein>
    <recommendedName>
        <fullName evidence="3">guanosine-3',5'-bis(diphosphate) 3'-diphosphatase</fullName>
        <ecNumber evidence="3">3.1.7.2</ecNumber>
    </recommendedName>
</protein>
<dbReference type="InterPro" id="IPR012675">
    <property type="entry name" value="Beta-grasp_dom_sf"/>
</dbReference>
<dbReference type="SUPFAM" id="SSF81301">
    <property type="entry name" value="Nucleotidyltransferase"/>
    <property type="match status" value="1"/>
</dbReference>
<dbReference type="Gene3D" id="3.10.20.30">
    <property type="match status" value="1"/>
</dbReference>
<dbReference type="Proteomes" id="UP000605253">
    <property type="component" value="Unassembled WGS sequence"/>
</dbReference>
<dbReference type="FunFam" id="3.30.460.10:FF:000001">
    <property type="entry name" value="GTP pyrophosphokinase RelA"/>
    <property type="match status" value="1"/>
</dbReference>
<organism evidence="9 10">
    <name type="scientific">Marinicella pacifica</name>
    <dbReference type="NCBI Taxonomy" id="1171543"/>
    <lineage>
        <taxon>Bacteria</taxon>
        <taxon>Pseudomonadati</taxon>
        <taxon>Pseudomonadota</taxon>
        <taxon>Gammaproteobacteria</taxon>
        <taxon>Lysobacterales</taxon>
        <taxon>Marinicellaceae</taxon>
        <taxon>Marinicella</taxon>
    </lineage>
</organism>
<evidence type="ECO:0000256" key="2">
    <source>
        <dbReference type="ARBA" id="ARBA00024329"/>
    </source>
</evidence>
<dbReference type="PANTHER" id="PTHR21262">
    <property type="entry name" value="GUANOSINE-3',5'-BIS DIPHOSPHATE 3'-PYROPHOSPHOHYDROLASE"/>
    <property type="match status" value="1"/>
</dbReference>
<dbReference type="Pfam" id="PF02824">
    <property type="entry name" value="TGS"/>
    <property type="match status" value="1"/>
</dbReference>
<dbReference type="GO" id="GO:0008728">
    <property type="term" value="F:GTP diphosphokinase activity"/>
    <property type="evidence" value="ECO:0007669"/>
    <property type="project" value="TreeGrafter"/>
</dbReference>
<dbReference type="PANTHER" id="PTHR21262:SF36">
    <property type="entry name" value="BIFUNCTIONAL (P)PPGPP SYNTHASE_HYDROLASE SPOT"/>
    <property type="match status" value="1"/>
</dbReference>
<evidence type="ECO:0000256" key="4">
    <source>
        <dbReference type="ARBA" id="ARBA00047968"/>
    </source>
</evidence>
<dbReference type="GO" id="GO:0015969">
    <property type="term" value="P:guanosine tetraphosphate metabolic process"/>
    <property type="evidence" value="ECO:0007669"/>
    <property type="project" value="InterPro"/>
</dbReference>
<dbReference type="Gene3D" id="1.10.3210.10">
    <property type="entry name" value="Hypothetical protein af1432"/>
    <property type="match status" value="1"/>
</dbReference>
<dbReference type="AlphaFoldDB" id="A0A917CQJ0"/>
<gene>
    <name evidence="9" type="primary">spoT</name>
    <name evidence="9" type="ORF">GCM10011365_14280</name>
</gene>
<dbReference type="Pfam" id="PF13328">
    <property type="entry name" value="HD_4"/>
    <property type="match status" value="1"/>
</dbReference>
<dbReference type="InterPro" id="IPR004811">
    <property type="entry name" value="RelA/Spo_fam"/>
</dbReference>
<dbReference type="EC" id="3.1.7.2" evidence="3"/>
<dbReference type="SMART" id="SM00954">
    <property type="entry name" value="RelA_SpoT"/>
    <property type="match status" value="1"/>
</dbReference>
<dbReference type="InterPro" id="IPR045600">
    <property type="entry name" value="RelA/SpoT_AH_RIS"/>
</dbReference>
<comment type="catalytic activity">
    <reaction evidence="4">
        <text>guanosine 3',5'-bis(diphosphate) + H2O = GDP + diphosphate + H(+)</text>
        <dbReference type="Rhea" id="RHEA:14253"/>
        <dbReference type="ChEBI" id="CHEBI:15377"/>
        <dbReference type="ChEBI" id="CHEBI:15378"/>
        <dbReference type="ChEBI" id="CHEBI:33019"/>
        <dbReference type="ChEBI" id="CHEBI:58189"/>
        <dbReference type="ChEBI" id="CHEBI:77828"/>
        <dbReference type="EC" id="3.1.7.2"/>
    </reaction>
</comment>
<dbReference type="InterPro" id="IPR006674">
    <property type="entry name" value="HD_domain"/>
</dbReference>
<dbReference type="Pfam" id="PF19296">
    <property type="entry name" value="RelA_AH_RIS"/>
    <property type="match status" value="1"/>
</dbReference>
<keyword evidence="10" id="KW-1185">Reference proteome</keyword>
<dbReference type="InterPro" id="IPR043519">
    <property type="entry name" value="NT_sf"/>
</dbReference>
<dbReference type="PROSITE" id="PS51880">
    <property type="entry name" value="TGS"/>
    <property type="match status" value="1"/>
</dbReference>
<feature type="domain" description="ACT" evidence="6">
    <location>
        <begin position="653"/>
        <end position="727"/>
    </location>
</feature>
<dbReference type="InterPro" id="IPR045865">
    <property type="entry name" value="ACT-like_dom_sf"/>
</dbReference>
<evidence type="ECO:0000259" key="7">
    <source>
        <dbReference type="PROSITE" id="PS51831"/>
    </source>
</evidence>
<feature type="domain" description="TGS" evidence="8">
    <location>
        <begin position="407"/>
        <end position="468"/>
    </location>
</feature>
<evidence type="ECO:0000259" key="8">
    <source>
        <dbReference type="PROSITE" id="PS51880"/>
    </source>
</evidence>
<keyword evidence="1" id="KW-0378">Hydrolase</keyword>
<dbReference type="CDD" id="cd00077">
    <property type="entry name" value="HDc"/>
    <property type="match status" value="1"/>
</dbReference>
<evidence type="ECO:0000256" key="5">
    <source>
        <dbReference type="RuleBase" id="RU003847"/>
    </source>
</evidence>
<sequence>MSDVTTTQLSHTSDTMGHKLVQAAFKKLKENTNLYLNDEEKSALRKAVHYGAYAHEKQIRKSGEPYISHPIIVAAILAEMRVDIDTLIAGVLHDTIEDTEVSYEDLVTEFNADVAHLVEAVTKLDKLKFRNFKEAQAETFVKMLFAMSDDVRVIIIKLADRLHNMRTIDAMSRSGQKRISQETIDVYAPIAERIGLKHMQKELEDHAFKALHPNRYKQIVTGAKEMAGHRKKAIEKICKNIEKALLDASMVADVSGRQKAPYSIYKKIKSKQLTLEEVHDLFGVRIIVSELHQCYLALGVIHNLYPPSENGFKDYIAVPKQNGYQSIHSIVTGPYGLKLEIQIRTQNMDEMSEAGVAAHWMYKQKSAQSTASLNKVRSWLGSLLRLQADSGSSLEFYENFKSDLGLDEIYVFTPKGDIVQLPIKSTAMDFAYAIHTSVGSHAVSAVVNGEATTLSKVLETGDTVSIKTAKGLTVTADWLGVVVTSKARTAIRKELKDIKDEDALLLGHRMLDRALDTFGHSFEALDARTIKKVLKEYQLDSMDDLLKSFAYGQLLPSIVARKLLPLMKKRKLDKDYQPKEALVIDGTEGSIVNYPHCCFPLPGDEITGYLSPSKGVVIHRSQCVNLLETLKDSPERSVKCQWNVDPSGMFKTKLMVDVINRTGVLANLASLIAAEDVNIVTIDQVDKEGGFSQLNFVVEVENKGQATQLMKRLQRHTEVLNVKRVYHEKNH</sequence>
<dbReference type="Pfam" id="PF04607">
    <property type="entry name" value="RelA_SpoT"/>
    <property type="match status" value="1"/>
</dbReference>
<dbReference type="GO" id="GO:0015949">
    <property type="term" value="P:nucleobase-containing small molecule interconversion"/>
    <property type="evidence" value="ECO:0007669"/>
    <property type="project" value="UniProtKB-ARBA"/>
</dbReference>
<evidence type="ECO:0000259" key="6">
    <source>
        <dbReference type="PROSITE" id="PS51671"/>
    </source>
</evidence>
<dbReference type="Gene3D" id="3.30.70.260">
    <property type="match status" value="1"/>
</dbReference>
<dbReference type="SUPFAM" id="SSF55021">
    <property type="entry name" value="ACT-like"/>
    <property type="match status" value="1"/>
</dbReference>
<dbReference type="InterPro" id="IPR002912">
    <property type="entry name" value="ACT_dom"/>
</dbReference>